<dbReference type="PANTHER" id="PTHR21011:SF1">
    <property type="entry name" value="SMALL RIBOSOMAL SUBUNIT PROTEIN BS6M"/>
    <property type="match status" value="1"/>
</dbReference>
<keyword evidence="6" id="KW-0699">rRNA-binding</keyword>
<evidence type="ECO:0000256" key="5">
    <source>
        <dbReference type="ARBA" id="ARBA00035294"/>
    </source>
</evidence>
<dbReference type="EMBL" id="JASJOU010000003">
    <property type="protein sequence ID" value="MDJ1501511.1"/>
    <property type="molecule type" value="Genomic_DNA"/>
</dbReference>
<evidence type="ECO:0000256" key="6">
    <source>
        <dbReference type="HAMAP-Rule" id="MF_00360"/>
    </source>
</evidence>
<keyword evidence="2 6" id="KW-0689">Ribosomal protein</keyword>
<comment type="function">
    <text evidence="4 6">Binds together with bS18 to 16S ribosomal RNA.</text>
</comment>
<dbReference type="GO" id="GO:0070181">
    <property type="term" value="F:small ribosomal subunit rRNA binding"/>
    <property type="evidence" value="ECO:0007669"/>
    <property type="project" value="TreeGrafter"/>
</dbReference>
<dbReference type="GO" id="GO:1990904">
    <property type="term" value="C:ribonucleoprotein complex"/>
    <property type="evidence" value="ECO:0007669"/>
    <property type="project" value="UniProtKB-KW"/>
</dbReference>
<reference evidence="7" key="1">
    <citation type="submission" date="2023-05" db="EMBL/GenBank/DDBJ databases">
        <authorList>
            <person name="Zhang X."/>
        </authorList>
    </citation>
    <scope>NUCLEOTIDE SEQUENCE</scope>
    <source>
        <strain evidence="7">BD1B2-1</strain>
    </source>
</reference>
<dbReference type="PANTHER" id="PTHR21011">
    <property type="entry name" value="MITOCHONDRIAL 28S RIBOSOMAL PROTEIN S6"/>
    <property type="match status" value="1"/>
</dbReference>
<dbReference type="InterPro" id="IPR020814">
    <property type="entry name" value="Ribosomal_S6_plastid/chlpt"/>
</dbReference>
<dbReference type="GO" id="GO:0006412">
    <property type="term" value="P:translation"/>
    <property type="evidence" value="ECO:0007669"/>
    <property type="project" value="UniProtKB-UniRule"/>
</dbReference>
<comment type="similarity">
    <text evidence="1 6">Belongs to the bacterial ribosomal protein bS6 family.</text>
</comment>
<dbReference type="CDD" id="cd00473">
    <property type="entry name" value="bS6"/>
    <property type="match status" value="1"/>
</dbReference>
<dbReference type="InterPro" id="IPR000529">
    <property type="entry name" value="Ribosomal_bS6"/>
</dbReference>
<dbReference type="InterPro" id="IPR035980">
    <property type="entry name" value="Ribosomal_bS6_sf"/>
</dbReference>
<accession>A0AAE3UEM8</accession>
<proteinExistence type="inferred from homology"/>
<protein>
    <recommendedName>
        <fullName evidence="5 6">Small ribosomal subunit protein bS6</fullName>
    </recommendedName>
</protein>
<name>A0AAE3UEM8_9BACT</name>
<keyword evidence="6" id="KW-0694">RNA-binding</keyword>
<dbReference type="HAMAP" id="MF_00360">
    <property type="entry name" value="Ribosomal_bS6"/>
    <property type="match status" value="1"/>
</dbReference>
<evidence type="ECO:0000256" key="4">
    <source>
        <dbReference type="ARBA" id="ARBA00035104"/>
    </source>
</evidence>
<dbReference type="Proteomes" id="UP001232063">
    <property type="component" value="Unassembled WGS sequence"/>
</dbReference>
<evidence type="ECO:0000256" key="3">
    <source>
        <dbReference type="ARBA" id="ARBA00023274"/>
    </source>
</evidence>
<dbReference type="GO" id="GO:0003735">
    <property type="term" value="F:structural constituent of ribosome"/>
    <property type="evidence" value="ECO:0007669"/>
    <property type="project" value="InterPro"/>
</dbReference>
<sequence length="128" mass="15220">MMTKNYETVFILTPVLSEVQMKDAVEKFKKVLQESIGAEIIHEENWGLRKLAYPIQHKSNGFYYLIEFKADPLKVSTLEIEYRRDEKIIRFLTTVLDKYAIDYNERRRKGLVGRKKEQKEVSTTEKEN</sequence>
<keyword evidence="3 6" id="KW-0687">Ribonucleoprotein</keyword>
<dbReference type="Pfam" id="PF01250">
    <property type="entry name" value="Ribosomal_S6"/>
    <property type="match status" value="1"/>
</dbReference>
<organism evidence="7 8">
    <name type="scientific">Xanthocytophaga agilis</name>
    <dbReference type="NCBI Taxonomy" id="3048010"/>
    <lineage>
        <taxon>Bacteria</taxon>
        <taxon>Pseudomonadati</taxon>
        <taxon>Bacteroidota</taxon>
        <taxon>Cytophagia</taxon>
        <taxon>Cytophagales</taxon>
        <taxon>Rhodocytophagaceae</taxon>
        <taxon>Xanthocytophaga</taxon>
    </lineage>
</organism>
<dbReference type="Gene3D" id="3.30.70.60">
    <property type="match status" value="1"/>
</dbReference>
<dbReference type="SUPFAM" id="SSF54995">
    <property type="entry name" value="Ribosomal protein S6"/>
    <property type="match status" value="1"/>
</dbReference>
<comment type="caution">
    <text evidence="7">The sequence shown here is derived from an EMBL/GenBank/DDBJ whole genome shotgun (WGS) entry which is preliminary data.</text>
</comment>
<dbReference type="NCBIfam" id="TIGR00166">
    <property type="entry name" value="S6"/>
    <property type="match status" value="1"/>
</dbReference>
<dbReference type="AlphaFoldDB" id="A0AAE3UEM8"/>
<dbReference type="GO" id="GO:0005840">
    <property type="term" value="C:ribosome"/>
    <property type="evidence" value="ECO:0007669"/>
    <property type="project" value="UniProtKB-KW"/>
</dbReference>
<gene>
    <name evidence="6 7" type="primary">rpsF</name>
    <name evidence="7" type="ORF">QNI22_12670</name>
</gene>
<keyword evidence="8" id="KW-1185">Reference proteome</keyword>
<dbReference type="RefSeq" id="WP_314511151.1">
    <property type="nucleotide sequence ID" value="NZ_JASJOU010000003.1"/>
</dbReference>
<evidence type="ECO:0000256" key="2">
    <source>
        <dbReference type="ARBA" id="ARBA00022980"/>
    </source>
</evidence>
<evidence type="ECO:0000313" key="7">
    <source>
        <dbReference type="EMBL" id="MDJ1501511.1"/>
    </source>
</evidence>
<dbReference type="GO" id="GO:0005737">
    <property type="term" value="C:cytoplasm"/>
    <property type="evidence" value="ECO:0007669"/>
    <property type="project" value="UniProtKB-ARBA"/>
</dbReference>
<evidence type="ECO:0000256" key="1">
    <source>
        <dbReference type="ARBA" id="ARBA00009512"/>
    </source>
</evidence>
<dbReference type="InterPro" id="IPR014717">
    <property type="entry name" value="Transl_elong_EF1B/ribsomal_bS6"/>
</dbReference>
<evidence type="ECO:0000313" key="8">
    <source>
        <dbReference type="Proteomes" id="UP001232063"/>
    </source>
</evidence>